<comment type="caution">
    <text evidence="2">The sequence shown here is derived from an EMBL/GenBank/DDBJ whole genome shotgun (WGS) entry which is preliminary data.</text>
</comment>
<evidence type="ECO:0000259" key="1">
    <source>
        <dbReference type="Pfam" id="PF07883"/>
    </source>
</evidence>
<dbReference type="Gene3D" id="2.60.120.10">
    <property type="entry name" value="Jelly Rolls"/>
    <property type="match status" value="1"/>
</dbReference>
<name>A0A7X6CX98_9ACTN</name>
<evidence type="ECO:0000313" key="3">
    <source>
        <dbReference type="Proteomes" id="UP000578686"/>
    </source>
</evidence>
<gene>
    <name evidence="2" type="ORF">HCN56_00845</name>
</gene>
<proteinExistence type="predicted"/>
<dbReference type="EMBL" id="JAAVJD010000003">
    <property type="protein sequence ID" value="NJQ04160.1"/>
    <property type="molecule type" value="Genomic_DNA"/>
</dbReference>
<sequence>MQITRSSIATVQGPPDRFTGDVWIDAVAAAPPPSRVTASLVHFMPGARTHWHRHPLGQTVWVTEGVGLCGRRGGPVEVIRPGDRVLFEAGEEHWHGAAPDRLMSHLAINEGDDDHDLVRWLAPVTDAEYAALPPDR</sequence>
<reference evidence="2 3" key="1">
    <citation type="submission" date="2020-03" db="EMBL/GenBank/DDBJ databases">
        <title>Draft genome of Streptomyces sp. ventii, isolated from the Axial Seamount in the Pacific Ocean, and resequencing of the two type strains Streptomyces lonarensis strain NCL 716 and Streptomyces bohaiensis strain 11A07.</title>
        <authorList>
            <person name="Loughran R.M."/>
            <person name="Pfannmuller K.M."/>
            <person name="Wasson B.J."/>
            <person name="Deadmond M.C."/>
            <person name="Paddock B.E."/>
            <person name="Koyack M.J."/>
            <person name="Gallegos D.A."/>
            <person name="Mitchell E.A."/>
            <person name="Ushijima B."/>
            <person name="Saw J.H."/>
            <person name="Mcphail K.L."/>
            <person name="Videau P."/>
        </authorList>
    </citation>
    <scope>NUCLEOTIDE SEQUENCE [LARGE SCALE GENOMIC DNA]</scope>
    <source>
        <strain evidence="2 3">NCL716</strain>
    </source>
</reference>
<protein>
    <submittedName>
        <fullName evidence="2">Cupin domain-containing protein</fullName>
    </submittedName>
</protein>
<dbReference type="PANTHER" id="PTHR43698:SF1">
    <property type="entry name" value="BLL4564 PROTEIN"/>
    <property type="match status" value="1"/>
</dbReference>
<dbReference type="InterPro" id="IPR013096">
    <property type="entry name" value="Cupin_2"/>
</dbReference>
<dbReference type="InterPro" id="IPR011051">
    <property type="entry name" value="RmlC_Cupin_sf"/>
</dbReference>
<dbReference type="SUPFAM" id="SSF51182">
    <property type="entry name" value="RmlC-like cupins"/>
    <property type="match status" value="1"/>
</dbReference>
<accession>A0A7X6CX98</accession>
<feature type="domain" description="Cupin type-2" evidence="1">
    <location>
        <begin position="40"/>
        <end position="100"/>
    </location>
</feature>
<keyword evidence="3" id="KW-1185">Reference proteome</keyword>
<dbReference type="InterPro" id="IPR047263">
    <property type="entry name" value="HNL-like_cupin"/>
</dbReference>
<dbReference type="AlphaFoldDB" id="A0A7X6CX98"/>
<dbReference type="Proteomes" id="UP000578686">
    <property type="component" value="Unassembled WGS sequence"/>
</dbReference>
<dbReference type="InterPro" id="IPR014710">
    <property type="entry name" value="RmlC-like_jellyroll"/>
</dbReference>
<organism evidence="2 3">
    <name type="scientific">Streptomyces lonarensis</name>
    <dbReference type="NCBI Taxonomy" id="700599"/>
    <lineage>
        <taxon>Bacteria</taxon>
        <taxon>Bacillati</taxon>
        <taxon>Actinomycetota</taxon>
        <taxon>Actinomycetes</taxon>
        <taxon>Kitasatosporales</taxon>
        <taxon>Streptomycetaceae</taxon>
        <taxon>Streptomyces</taxon>
    </lineage>
</organism>
<dbReference type="CDD" id="cd02233">
    <property type="entry name" value="cupin_HNL-like"/>
    <property type="match status" value="1"/>
</dbReference>
<dbReference type="PANTHER" id="PTHR43698">
    <property type="entry name" value="RIBD C-TERMINAL DOMAIN CONTAINING PROTEIN"/>
    <property type="match status" value="1"/>
</dbReference>
<evidence type="ECO:0000313" key="2">
    <source>
        <dbReference type="EMBL" id="NJQ04160.1"/>
    </source>
</evidence>
<dbReference type="Pfam" id="PF07883">
    <property type="entry name" value="Cupin_2"/>
    <property type="match status" value="1"/>
</dbReference>
<dbReference type="RefSeq" id="WP_167967464.1">
    <property type="nucleotide sequence ID" value="NZ_BHZG01000003.1"/>
</dbReference>